<keyword evidence="3" id="KW-1185">Reference proteome</keyword>
<evidence type="ECO:0000313" key="3">
    <source>
        <dbReference type="Proteomes" id="UP001328107"/>
    </source>
</evidence>
<sequence>TAASTPKKRETKREKSKRMRAVGKTNAGRRATTAAAAAPARPRFDLYFGYGRDGNPIQCPLDDLTSAEAHELLKILEVRPIPGKKCDRIEKIRAELVANPRLHRLCLDGHAPNVSASLGKADREGRWLTITNDEQDPTVECIPARSSRSFKVNYPVASRPLNLNLEYWELAADCVPDLNIKRDWPMLARILHSI</sequence>
<organism evidence="2 3">
    <name type="scientific">Pristionchus mayeri</name>
    <dbReference type="NCBI Taxonomy" id="1317129"/>
    <lineage>
        <taxon>Eukaryota</taxon>
        <taxon>Metazoa</taxon>
        <taxon>Ecdysozoa</taxon>
        <taxon>Nematoda</taxon>
        <taxon>Chromadorea</taxon>
        <taxon>Rhabditida</taxon>
        <taxon>Rhabditina</taxon>
        <taxon>Diplogasteromorpha</taxon>
        <taxon>Diplogasteroidea</taxon>
        <taxon>Neodiplogasteridae</taxon>
        <taxon>Pristionchus</taxon>
    </lineage>
</organism>
<feature type="non-terminal residue" evidence="2">
    <location>
        <position position="1"/>
    </location>
</feature>
<name>A0AAN5CHD4_9BILA</name>
<feature type="non-terminal residue" evidence="2">
    <location>
        <position position="194"/>
    </location>
</feature>
<dbReference type="EMBL" id="BTRK01000003">
    <property type="protein sequence ID" value="GMR43671.1"/>
    <property type="molecule type" value="Genomic_DNA"/>
</dbReference>
<evidence type="ECO:0000256" key="1">
    <source>
        <dbReference type="SAM" id="MobiDB-lite"/>
    </source>
</evidence>
<dbReference type="Proteomes" id="UP001328107">
    <property type="component" value="Unassembled WGS sequence"/>
</dbReference>
<dbReference type="AlphaFoldDB" id="A0AAN5CHD4"/>
<protein>
    <submittedName>
        <fullName evidence="2">Uncharacterized protein</fullName>
    </submittedName>
</protein>
<gene>
    <name evidence="2" type="ORF">PMAYCL1PPCAC_13866</name>
</gene>
<evidence type="ECO:0000313" key="2">
    <source>
        <dbReference type="EMBL" id="GMR43671.1"/>
    </source>
</evidence>
<proteinExistence type="predicted"/>
<accession>A0AAN5CHD4</accession>
<reference evidence="3" key="1">
    <citation type="submission" date="2022-10" db="EMBL/GenBank/DDBJ databases">
        <title>Genome assembly of Pristionchus species.</title>
        <authorList>
            <person name="Yoshida K."/>
            <person name="Sommer R.J."/>
        </authorList>
    </citation>
    <scope>NUCLEOTIDE SEQUENCE [LARGE SCALE GENOMIC DNA]</scope>
    <source>
        <strain evidence="3">RS5460</strain>
    </source>
</reference>
<feature type="region of interest" description="Disordered" evidence="1">
    <location>
        <begin position="1"/>
        <end position="36"/>
    </location>
</feature>
<comment type="caution">
    <text evidence="2">The sequence shown here is derived from an EMBL/GenBank/DDBJ whole genome shotgun (WGS) entry which is preliminary data.</text>
</comment>